<proteinExistence type="predicted"/>
<evidence type="ECO:0000313" key="1">
    <source>
        <dbReference type="EnsemblMetazoa" id="MESCA001696-PA"/>
    </source>
</evidence>
<organism evidence="1 2">
    <name type="scientific">Megaselia scalaris</name>
    <name type="common">Humpbacked fly</name>
    <name type="synonym">Phora scalaris</name>
    <dbReference type="NCBI Taxonomy" id="36166"/>
    <lineage>
        <taxon>Eukaryota</taxon>
        <taxon>Metazoa</taxon>
        <taxon>Ecdysozoa</taxon>
        <taxon>Arthropoda</taxon>
        <taxon>Hexapoda</taxon>
        <taxon>Insecta</taxon>
        <taxon>Pterygota</taxon>
        <taxon>Neoptera</taxon>
        <taxon>Endopterygota</taxon>
        <taxon>Diptera</taxon>
        <taxon>Brachycera</taxon>
        <taxon>Muscomorpha</taxon>
        <taxon>Platypezoidea</taxon>
        <taxon>Phoridae</taxon>
        <taxon>Megaseliini</taxon>
        <taxon>Megaselia</taxon>
    </lineage>
</organism>
<accession>T1GED5</accession>
<dbReference type="EMBL" id="CAQQ02086455">
    <property type="status" value="NOT_ANNOTATED_CDS"/>
    <property type="molecule type" value="Genomic_DNA"/>
</dbReference>
<protein>
    <submittedName>
        <fullName evidence="1">Uncharacterized protein</fullName>
    </submittedName>
</protein>
<dbReference type="Proteomes" id="UP000015102">
    <property type="component" value="Unassembled WGS sequence"/>
</dbReference>
<sequence>MNLNHLPVLHSQSLNLCHFSQSNTNPQFPKNL</sequence>
<reference evidence="2" key="1">
    <citation type="submission" date="2013-02" db="EMBL/GenBank/DDBJ databases">
        <authorList>
            <person name="Hughes D."/>
        </authorList>
    </citation>
    <scope>NUCLEOTIDE SEQUENCE</scope>
    <source>
        <strain>Durham</strain>
        <strain evidence="2">NC isolate 2 -- Noor lab</strain>
    </source>
</reference>
<dbReference type="AlphaFoldDB" id="T1GED5"/>
<reference evidence="1" key="2">
    <citation type="submission" date="2015-06" db="UniProtKB">
        <authorList>
            <consortium name="EnsemblMetazoa"/>
        </authorList>
    </citation>
    <scope>IDENTIFICATION</scope>
</reference>
<evidence type="ECO:0000313" key="2">
    <source>
        <dbReference type="Proteomes" id="UP000015102"/>
    </source>
</evidence>
<keyword evidence="2" id="KW-1185">Reference proteome</keyword>
<dbReference type="EnsemblMetazoa" id="MESCA001696-RA">
    <property type="protein sequence ID" value="MESCA001696-PA"/>
    <property type="gene ID" value="MESCA001696"/>
</dbReference>
<dbReference type="HOGENOM" id="CLU_3392736_0_0_1"/>
<name>T1GED5_MEGSC</name>